<dbReference type="GO" id="GO:0016787">
    <property type="term" value="F:hydrolase activity"/>
    <property type="evidence" value="ECO:0007669"/>
    <property type="project" value="UniProtKB-KW"/>
</dbReference>
<reference evidence="2" key="1">
    <citation type="journal article" date="2014" name="Int. J. Syst. Evol. Microbiol.">
        <title>Complete genome sequence of Corynebacterium casei LMG S-19264T (=DSM 44701T), isolated from a smear-ripened cheese.</title>
        <authorList>
            <consortium name="US DOE Joint Genome Institute (JGI-PGF)"/>
            <person name="Walter F."/>
            <person name="Albersmeier A."/>
            <person name="Kalinowski J."/>
            <person name="Ruckert C."/>
        </authorList>
    </citation>
    <scope>NUCLEOTIDE SEQUENCE</scope>
    <source>
        <strain evidence="2">JCM 30804</strain>
    </source>
</reference>
<dbReference type="Proteomes" id="UP000613743">
    <property type="component" value="Unassembled WGS sequence"/>
</dbReference>
<dbReference type="AlphaFoldDB" id="A0A917JZ99"/>
<sequence>MLKPEESVIVFIDVQGKLAQIMHQTESLHNKLTGLILGAQLFEMPIVWLEQLPDKLGATAEPLNSLLAQTSSPIAKHHFSAWPCEAFRNQLAELGRKNIIIAGIEAHICVYQTCSDLIDQGFNLHVVSDCVSSRTAENKNLGIQMMQAKGAQVTGLETLLFELQHEAQGERFKKLLKIIK</sequence>
<keyword evidence="3" id="KW-1185">Reference proteome</keyword>
<dbReference type="Gene3D" id="3.40.50.850">
    <property type="entry name" value="Isochorismatase-like"/>
    <property type="match status" value="1"/>
</dbReference>
<dbReference type="Pfam" id="PF00857">
    <property type="entry name" value="Isochorismatase"/>
    <property type="match status" value="1"/>
</dbReference>
<proteinExistence type="predicted"/>
<evidence type="ECO:0000313" key="2">
    <source>
        <dbReference type="EMBL" id="GGI91940.1"/>
    </source>
</evidence>
<accession>A0A917JZ99</accession>
<dbReference type="InterPro" id="IPR036380">
    <property type="entry name" value="Isochorismatase-like_sf"/>
</dbReference>
<evidence type="ECO:0000259" key="1">
    <source>
        <dbReference type="Pfam" id="PF00857"/>
    </source>
</evidence>
<keyword evidence="2" id="KW-0378">Hydrolase</keyword>
<dbReference type="SUPFAM" id="SSF52499">
    <property type="entry name" value="Isochorismatase-like hydrolases"/>
    <property type="match status" value="1"/>
</dbReference>
<dbReference type="EMBL" id="BMPZ01000013">
    <property type="protein sequence ID" value="GGI91940.1"/>
    <property type="molecule type" value="Genomic_DNA"/>
</dbReference>
<dbReference type="PANTHER" id="PTHR14119:SF3">
    <property type="entry name" value="ISOCHORISMATASE DOMAIN-CONTAINING PROTEIN 2"/>
    <property type="match status" value="1"/>
</dbReference>
<dbReference type="CDD" id="cd01012">
    <property type="entry name" value="YcaC_related"/>
    <property type="match status" value="1"/>
</dbReference>
<protein>
    <submittedName>
        <fullName evidence="2">Hydrolase</fullName>
    </submittedName>
</protein>
<dbReference type="InterPro" id="IPR000868">
    <property type="entry name" value="Isochorismatase-like_dom"/>
</dbReference>
<dbReference type="RefSeq" id="WP_188922735.1">
    <property type="nucleotide sequence ID" value="NZ_BMPZ01000013.1"/>
</dbReference>
<dbReference type="PANTHER" id="PTHR14119">
    <property type="entry name" value="HYDROLASE"/>
    <property type="match status" value="1"/>
</dbReference>
<name>A0A917JZ99_9GAMM</name>
<organism evidence="2 3">
    <name type="scientific">Shewanella gelidii</name>
    <dbReference type="NCBI Taxonomy" id="1642821"/>
    <lineage>
        <taxon>Bacteria</taxon>
        <taxon>Pseudomonadati</taxon>
        <taxon>Pseudomonadota</taxon>
        <taxon>Gammaproteobacteria</taxon>
        <taxon>Alteromonadales</taxon>
        <taxon>Shewanellaceae</taxon>
        <taxon>Shewanella</taxon>
    </lineage>
</organism>
<reference evidence="2" key="2">
    <citation type="submission" date="2020-09" db="EMBL/GenBank/DDBJ databases">
        <authorList>
            <person name="Sun Q."/>
            <person name="Ohkuma M."/>
        </authorList>
    </citation>
    <scope>NUCLEOTIDE SEQUENCE</scope>
    <source>
        <strain evidence="2">JCM 30804</strain>
    </source>
</reference>
<comment type="caution">
    <text evidence="2">The sequence shown here is derived from an EMBL/GenBank/DDBJ whole genome shotgun (WGS) entry which is preliminary data.</text>
</comment>
<gene>
    <name evidence="2" type="ORF">GCM10009332_31520</name>
</gene>
<feature type="domain" description="Isochorismatase-like" evidence="1">
    <location>
        <begin position="8"/>
        <end position="157"/>
    </location>
</feature>
<evidence type="ECO:0000313" key="3">
    <source>
        <dbReference type="Proteomes" id="UP000613743"/>
    </source>
</evidence>
<dbReference type="InterPro" id="IPR050993">
    <property type="entry name" value="Isochorismatase_domain"/>
</dbReference>